<evidence type="ECO:0000256" key="2">
    <source>
        <dbReference type="SAM" id="SignalP"/>
    </source>
</evidence>
<evidence type="ECO:0000259" key="3">
    <source>
        <dbReference type="Pfam" id="PF00496"/>
    </source>
</evidence>
<dbReference type="GO" id="GO:0015833">
    <property type="term" value="P:peptide transport"/>
    <property type="evidence" value="ECO:0007669"/>
    <property type="project" value="TreeGrafter"/>
</dbReference>
<dbReference type="EMBL" id="NCWY01000002">
    <property type="protein sequence ID" value="PAK96947.1"/>
    <property type="molecule type" value="Genomic_DNA"/>
</dbReference>
<dbReference type="Proteomes" id="UP000216867">
    <property type="component" value="Unassembled WGS sequence"/>
</dbReference>
<dbReference type="GO" id="GO:1904680">
    <property type="term" value="F:peptide transmembrane transporter activity"/>
    <property type="evidence" value="ECO:0007669"/>
    <property type="project" value="TreeGrafter"/>
</dbReference>
<dbReference type="Proteomes" id="UP000594979">
    <property type="component" value="Chromosome"/>
</dbReference>
<dbReference type="Proteomes" id="UP000386281">
    <property type="component" value="Unassembled WGS sequence"/>
</dbReference>
<dbReference type="SUPFAM" id="SSF53850">
    <property type="entry name" value="Periplasmic binding protein-like II"/>
    <property type="match status" value="1"/>
</dbReference>
<dbReference type="PROSITE" id="PS51257">
    <property type="entry name" value="PROKAR_LIPOPROTEIN"/>
    <property type="match status" value="1"/>
</dbReference>
<sequence>MKTKRHLLTLSALAASAVLLASGCSSGSSSSTPEGDGSLSFNTSEPKSILPQKEPGSQIGMALCANLMEMNVENQEYEPLVAESVESKDAKNWTIKLKDGWTFQDGTPVTSASFVDAWNKTAYGPNAWQGNGSFTTFEGYSDLNPAEGEPKTKELSGVRAPDDKTIEVTLNAPNADFPMLLSTNPLCPLPQAAFDNPEEYEKNPIGNGPYKFTSWDHGVQVDLEKWKEFPGGEAFSGGAESLVAKIYTGIDAAYTDFTAGNLDMMRNSTPQIVEKAKTDVGEDAIYEVQTGSKQDSLQFPEYIEELRNPDFRKAVSLSIDRKKTVDALLKGQGMPSDSLLSPSLEAYQEGACESCTFDPAKAKQLLEKSGFTGTLQISYASGGSDQLIQAIARQIQDNLGIEVKLDPVLPTELSEKRNTGKLEGAVYGLWGWTYKSPDQFLSQYQTGGDGNQATQYSNPKVDELLEQARGEQDEAKRNELFTQAEALILEDMPAVPLFIPKDYGLRSQCAATNEVQGDIQFYRAGYAC</sequence>
<reference evidence="4 7" key="1">
    <citation type="submission" date="2017-04" db="EMBL/GenBank/DDBJ databases">
        <title>Kefir bacterial isolates.</title>
        <authorList>
            <person name="Kim Y."/>
            <person name="Blasche S."/>
            <person name="Patil K.R."/>
        </authorList>
    </citation>
    <scope>NUCLEOTIDE SEQUENCE [LARGE SCALE GENOMIC DNA]</scope>
    <source>
        <strain evidence="4 7">OG2</strain>
    </source>
</reference>
<feature type="region of interest" description="Disordered" evidence="1">
    <location>
        <begin position="26"/>
        <end position="55"/>
    </location>
</feature>
<evidence type="ECO:0000313" key="8">
    <source>
        <dbReference type="Proteomes" id="UP000386281"/>
    </source>
</evidence>
<evidence type="ECO:0000313" key="4">
    <source>
        <dbReference type="EMBL" id="PAK96947.1"/>
    </source>
</evidence>
<proteinExistence type="predicted"/>
<dbReference type="InterPro" id="IPR030678">
    <property type="entry name" value="Peptide/Ni-bd"/>
</dbReference>
<dbReference type="CDD" id="cd00995">
    <property type="entry name" value="PBP2_NikA_DppA_OppA_like"/>
    <property type="match status" value="1"/>
</dbReference>
<feature type="signal peptide" evidence="2">
    <location>
        <begin position="1"/>
        <end position="21"/>
    </location>
</feature>
<feature type="chain" id="PRO_5038223465" evidence="2">
    <location>
        <begin position="22"/>
        <end position="528"/>
    </location>
</feature>
<evidence type="ECO:0000256" key="1">
    <source>
        <dbReference type="SAM" id="MobiDB-lite"/>
    </source>
</evidence>
<reference evidence="6 8" key="2">
    <citation type="submission" date="2019-02" db="EMBL/GenBank/DDBJ databases">
        <authorList>
            <consortium name="Pathogen Informatics"/>
        </authorList>
    </citation>
    <scope>NUCLEOTIDE SEQUENCE [LARGE SCALE GENOMIC DNA]</scope>
    <source>
        <strain evidence="6 8">3012STDY7078520</strain>
    </source>
</reference>
<evidence type="ECO:0000313" key="5">
    <source>
        <dbReference type="EMBL" id="QPS34142.1"/>
    </source>
</evidence>
<name>A0A269ZGL6_9MICO</name>
<dbReference type="InterPro" id="IPR039424">
    <property type="entry name" value="SBP_5"/>
</dbReference>
<protein>
    <submittedName>
        <fullName evidence="5">ABC transporter substrate-binding protein</fullName>
    </submittedName>
    <submittedName>
        <fullName evidence="6">Stage 0 sporulation protein KA</fullName>
    </submittedName>
</protein>
<gene>
    <name evidence="6" type="primary">oppA_2</name>
    <name evidence="4" type="ORF">B8X04_03320</name>
    <name evidence="5" type="ORF">I6G59_02080</name>
    <name evidence="6" type="ORF">NCTC12391_01677</name>
</gene>
<dbReference type="AlphaFoldDB" id="A0A269ZGL6"/>
<dbReference type="EMBL" id="CP065682">
    <property type="protein sequence ID" value="QPS34142.1"/>
    <property type="molecule type" value="Genomic_DNA"/>
</dbReference>
<feature type="domain" description="Solute-binding protein family 5" evidence="3">
    <location>
        <begin position="76"/>
        <end position="451"/>
    </location>
</feature>
<evidence type="ECO:0000313" key="7">
    <source>
        <dbReference type="Proteomes" id="UP000216867"/>
    </source>
</evidence>
<accession>A0A269ZGL6</accession>
<dbReference type="GO" id="GO:0043190">
    <property type="term" value="C:ATP-binding cassette (ABC) transporter complex"/>
    <property type="evidence" value="ECO:0007669"/>
    <property type="project" value="InterPro"/>
</dbReference>
<organism evidence="4 7">
    <name type="scientific">Brevibacterium casei</name>
    <dbReference type="NCBI Taxonomy" id="33889"/>
    <lineage>
        <taxon>Bacteria</taxon>
        <taxon>Bacillati</taxon>
        <taxon>Actinomycetota</taxon>
        <taxon>Actinomycetes</taxon>
        <taxon>Micrococcales</taxon>
        <taxon>Brevibacteriaceae</taxon>
        <taxon>Brevibacterium</taxon>
    </lineage>
</organism>
<dbReference type="RefSeq" id="WP_009378872.1">
    <property type="nucleotide sequence ID" value="NZ_CAACXN010000015.1"/>
</dbReference>
<feature type="compositionally biased region" description="Low complexity" evidence="1">
    <location>
        <begin position="26"/>
        <end position="40"/>
    </location>
</feature>
<dbReference type="Gene3D" id="3.40.190.10">
    <property type="entry name" value="Periplasmic binding protein-like II"/>
    <property type="match status" value="1"/>
</dbReference>
<dbReference type="KEGG" id="bcau:I6G59_02080"/>
<dbReference type="Pfam" id="PF00496">
    <property type="entry name" value="SBP_bac_5"/>
    <property type="match status" value="1"/>
</dbReference>
<dbReference type="Gene3D" id="3.10.105.10">
    <property type="entry name" value="Dipeptide-binding Protein, Domain 3"/>
    <property type="match status" value="1"/>
</dbReference>
<dbReference type="PIRSF" id="PIRSF002741">
    <property type="entry name" value="MppA"/>
    <property type="match status" value="1"/>
</dbReference>
<dbReference type="GO" id="GO:0042597">
    <property type="term" value="C:periplasmic space"/>
    <property type="evidence" value="ECO:0007669"/>
    <property type="project" value="UniProtKB-ARBA"/>
</dbReference>
<evidence type="ECO:0000313" key="9">
    <source>
        <dbReference type="Proteomes" id="UP000594979"/>
    </source>
</evidence>
<dbReference type="PANTHER" id="PTHR30290">
    <property type="entry name" value="PERIPLASMIC BINDING COMPONENT OF ABC TRANSPORTER"/>
    <property type="match status" value="1"/>
</dbReference>
<reference evidence="5 9" key="3">
    <citation type="submission" date="2020-12" db="EMBL/GenBank/DDBJ databases">
        <title>FDA dAtabase for Regulatory Grade micrObial Sequences (FDA-ARGOS): Supporting development and validation of Infectious Disease Dx tests.</title>
        <authorList>
            <person name="Sproer C."/>
            <person name="Gronow S."/>
            <person name="Severitt S."/>
            <person name="Schroder I."/>
            <person name="Tallon L."/>
            <person name="Sadzewicz L."/>
            <person name="Zhao X."/>
            <person name="Boylan J."/>
            <person name="Ott S."/>
            <person name="Bowen H."/>
            <person name="Vavikolanu K."/>
            <person name="Mehta A."/>
            <person name="Aluvathingal J."/>
            <person name="Nadendla S."/>
            <person name="Lowell S."/>
            <person name="Myers T."/>
            <person name="Yan Y."/>
            <person name="Sichtig H."/>
        </authorList>
    </citation>
    <scope>NUCLEOTIDE SEQUENCE [LARGE SCALE GENOMIC DNA]</scope>
    <source>
        <strain evidence="5 9">FDAARGOS_902</strain>
    </source>
</reference>
<evidence type="ECO:0000313" key="6">
    <source>
        <dbReference type="EMBL" id="VEW13417.1"/>
    </source>
</evidence>
<dbReference type="PANTHER" id="PTHR30290:SF83">
    <property type="entry name" value="ABC TRANSPORTER SUBSTRATE-BINDING PROTEIN"/>
    <property type="match status" value="1"/>
</dbReference>
<keyword evidence="2" id="KW-0732">Signal</keyword>
<dbReference type="EMBL" id="CAACXN010000015">
    <property type="protein sequence ID" value="VEW13417.1"/>
    <property type="molecule type" value="Genomic_DNA"/>
</dbReference>
<dbReference type="InterPro" id="IPR000914">
    <property type="entry name" value="SBP_5_dom"/>
</dbReference>
<dbReference type="Gene3D" id="3.90.76.10">
    <property type="entry name" value="Dipeptide-binding Protein, Domain 1"/>
    <property type="match status" value="1"/>
</dbReference>